<reference evidence="3 4" key="1">
    <citation type="submission" date="2019-01" db="EMBL/GenBank/DDBJ databases">
        <title>Pseudolysobacter antarctica gen. nov., sp. nov., isolated from Fildes Peninsula, Antarctica.</title>
        <authorList>
            <person name="Wei Z."/>
            <person name="Peng F."/>
        </authorList>
    </citation>
    <scope>NUCLEOTIDE SEQUENCE [LARGE SCALE GENOMIC DNA]</scope>
    <source>
        <strain evidence="3 4">AQ6-296</strain>
    </source>
</reference>
<dbReference type="InterPro" id="IPR007055">
    <property type="entry name" value="BON_dom"/>
</dbReference>
<feature type="domain" description="BON" evidence="2">
    <location>
        <begin position="215"/>
        <end position="283"/>
    </location>
</feature>
<dbReference type="OrthoDB" id="8910395at2"/>
<dbReference type="PANTHER" id="PTHR34606:SF15">
    <property type="entry name" value="BON DOMAIN-CONTAINING PROTEIN"/>
    <property type="match status" value="1"/>
</dbReference>
<dbReference type="PROSITE" id="PS50914">
    <property type="entry name" value="BON"/>
    <property type="match status" value="3"/>
</dbReference>
<protein>
    <submittedName>
        <fullName evidence="3">BON domain-containing protein</fullName>
    </submittedName>
</protein>
<evidence type="ECO:0000313" key="3">
    <source>
        <dbReference type="EMBL" id="QBB71147.1"/>
    </source>
</evidence>
<evidence type="ECO:0000259" key="2">
    <source>
        <dbReference type="PROSITE" id="PS50914"/>
    </source>
</evidence>
<dbReference type="SMART" id="SM00749">
    <property type="entry name" value="BON"/>
    <property type="match status" value="3"/>
</dbReference>
<sequence>MHSTARNIVLVASITLGLAGLGSAFAAEPKSADTKIEQIADVRREAQIMTTYGMNRHLRDFNLSVTVDGNKAVLDGTLQDGVAKDLAEQIAMGVDGIRHVDNRIVVDANYVLPQRVSSERSFGEKVEDATITATIKSKLLWNSNTDGLDIHIDTNNGKVTLSGSVSSDVEKSLAGRIAKESDGVVGVKNELALVNKSDTVMKPQPAAANQQPTMSDAWVTAKVKSSLMLTRGVDSLDIKVTTRDGVVSLQGVVDSTAERELAIRVAQDIRGVKKVDASSLKTS</sequence>
<feature type="domain" description="BON" evidence="2">
    <location>
        <begin position="127"/>
        <end position="195"/>
    </location>
</feature>
<gene>
    <name evidence="3" type="ORF">ELE36_12740</name>
</gene>
<keyword evidence="4" id="KW-1185">Reference proteome</keyword>
<dbReference type="EMBL" id="CP035704">
    <property type="protein sequence ID" value="QBB71147.1"/>
    <property type="molecule type" value="Genomic_DNA"/>
</dbReference>
<feature type="chain" id="PRO_5019082083" evidence="1">
    <location>
        <begin position="27"/>
        <end position="283"/>
    </location>
</feature>
<keyword evidence="1" id="KW-0732">Signal</keyword>
<dbReference type="KEGG" id="xbc:ELE36_12740"/>
<dbReference type="InterPro" id="IPR051686">
    <property type="entry name" value="Lipoprotein_DolP"/>
</dbReference>
<dbReference type="InterPro" id="IPR014004">
    <property type="entry name" value="Transpt-assoc_nodulatn_dom_bac"/>
</dbReference>
<name>A0A411HL93_9GAMM</name>
<dbReference type="Proteomes" id="UP000291562">
    <property type="component" value="Chromosome"/>
</dbReference>
<feature type="signal peptide" evidence="1">
    <location>
        <begin position="1"/>
        <end position="26"/>
    </location>
</feature>
<dbReference type="RefSeq" id="WP_129833868.1">
    <property type="nucleotide sequence ID" value="NZ_CP035704.1"/>
</dbReference>
<accession>A0A411HL93</accession>
<dbReference type="Gene3D" id="3.30.1340.30">
    <property type="match status" value="3"/>
</dbReference>
<dbReference type="Pfam" id="PF04972">
    <property type="entry name" value="BON"/>
    <property type="match status" value="3"/>
</dbReference>
<evidence type="ECO:0000256" key="1">
    <source>
        <dbReference type="SAM" id="SignalP"/>
    </source>
</evidence>
<dbReference type="PANTHER" id="PTHR34606">
    <property type="entry name" value="BON DOMAIN-CONTAINING PROTEIN"/>
    <property type="match status" value="1"/>
</dbReference>
<feature type="domain" description="BON" evidence="2">
    <location>
        <begin position="40"/>
        <end position="108"/>
    </location>
</feature>
<organism evidence="3 4">
    <name type="scientific">Pseudolysobacter antarcticus</name>
    <dbReference type="NCBI Taxonomy" id="2511995"/>
    <lineage>
        <taxon>Bacteria</taxon>
        <taxon>Pseudomonadati</taxon>
        <taxon>Pseudomonadota</taxon>
        <taxon>Gammaproteobacteria</taxon>
        <taxon>Lysobacterales</taxon>
        <taxon>Rhodanobacteraceae</taxon>
        <taxon>Pseudolysobacter</taxon>
    </lineage>
</organism>
<proteinExistence type="predicted"/>
<evidence type="ECO:0000313" key="4">
    <source>
        <dbReference type="Proteomes" id="UP000291562"/>
    </source>
</evidence>
<dbReference type="AlphaFoldDB" id="A0A411HL93"/>